<dbReference type="Pfam" id="PF00249">
    <property type="entry name" value="Myb_DNA-binding"/>
    <property type="match status" value="1"/>
</dbReference>
<comment type="subcellular location">
    <subcellularLocation>
        <location evidence="1">Nucleus</location>
    </subcellularLocation>
</comment>
<feature type="compositionally biased region" description="Basic residues" evidence="4">
    <location>
        <begin position="415"/>
        <end position="430"/>
    </location>
</feature>
<feature type="domain" description="Myb-like" evidence="5">
    <location>
        <begin position="523"/>
        <end position="572"/>
    </location>
</feature>
<accession>A0A8H3IBC7</accession>
<feature type="domain" description="HTH myb-type" evidence="6">
    <location>
        <begin position="528"/>
        <end position="576"/>
    </location>
</feature>
<feature type="region of interest" description="Disordered" evidence="4">
    <location>
        <begin position="328"/>
        <end position="348"/>
    </location>
</feature>
<dbReference type="AlphaFoldDB" id="A0A8H3IBC7"/>
<gene>
    <name evidence="7" type="primary">REB1</name>
    <name evidence="7" type="ORF">ALECFALPRED_003290</name>
</gene>
<feature type="region of interest" description="Disordered" evidence="4">
    <location>
        <begin position="607"/>
        <end position="629"/>
    </location>
</feature>
<evidence type="ECO:0000259" key="6">
    <source>
        <dbReference type="PROSITE" id="PS51294"/>
    </source>
</evidence>
<dbReference type="PANTHER" id="PTHR46380">
    <property type="entry name" value="CYCLIN-D-BINDING MYB-LIKE TRANSCRIPTION FACTOR 1"/>
    <property type="match status" value="1"/>
</dbReference>
<feature type="region of interest" description="Disordered" evidence="4">
    <location>
        <begin position="1"/>
        <end position="60"/>
    </location>
</feature>
<organism evidence="7 8">
    <name type="scientific">Alectoria fallacina</name>
    <dbReference type="NCBI Taxonomy" id="1903189"/>
    <lineage>
        <taxon>Eukaryota</taxon>
        <taxon>Fungi</taxon>
        <taxon>Dikarya</taxon>
        <taxon>Ascomycota</taxon>
        <taxon>Pezizomycotina</taxon>
        <taxon>Lecanoromycetes</taxon>
        <taxon>OSLEUM clade</taxon>
        <taxon>Lecanoromycetidae</taxon>
        <taxon>Lecanorales</taxon>
        <taxon>Lecanorineae</taxon>
        <taxon>Parmeliaceae</taxon>
        <taxon>Alectoria</taxon>
    </lineage>
</organism>
<name>A0A8H3IBC7_9LECA</name>
<evidence type="ECO:0000313" key="7">
    <source>
        <dbReference type="EMBL" id="CAF9907284.1"/>
    </source>
</evidence>
<dbReference type="PROSITE" id="PS51294">
    <property type="entry name" value="HTH_MYB"/>
    <property type="match status" value="1"/>
</dbReference>
<sequence>MGQRSSQVQSPPAESFIMKHQGKSKDKRGKSKKSQKKSADMERSIDQEEESALALMHMREAPIHDRMAPYYEDKQAASVQLMAESSPTRPSTNPYLDDTEPVRKSNSRKTNDGRGRRRRSRIDIYESTSSEERSNEAKQYPDLPSTSPGKIDRSSISPYCPNIPPANALDEIPTDDEDVAAYEEYAKDTASADPPGIPDHDIFSFSQQPLNFFDQDEDGQNMHATYPLPTNLNALPQNTKKQKKNKRKRRTVDKEDNQQDFAHEQGQNIPDYDFEAFDDFAESDMSPANLFYKHKGISMPIDPELHSIKALPPSADLSNLNDEDLNILQKNGRDSDGHGSSQPRKRRRLEELQGANTTDLPYMSPYAFQHDQENVQDEVLPGFEDMQRQISPELGSPLLDNVADGDADGVQAKKSAGRKKKGETKKPRLKKEREGKQKGDGIERPMKDKAENGGAFSAAEGLQLDAFRDNHCEANDMTIWQFNNLIQTQMRGNAQVTALFNEIHDILPYRPRMSVQKFSRRRFHNFSRGPWSAEEDEMLKQAVAEKGKVWKEIGDSLGRMPEDCRDRWRNYLVNSEHRNREQWTDVEVVNLCTAILECMQLMKEDRMRAKEDGDGEPEAGTESDQEVEDMKHINWQSVSDRMGEHGGGRSRLQCSFKWGQLKKREQADYLKAIRESREIEKKKSTPVKNPWRMKLAYKKVANMKPGDIHAFLQAVLDTGVPEEGNIPWKSLGDDEFRATWTSTDKRAAWSGLKEQVQGYESMDYRSVAGELLSRIMNRGADELDERWDPELHGDVSAKKRRKKRKASKKRDKGKGKEEIDANRYAQRSNEFIYNSDDIDGDAENRTGLAALEPPGYNRYNALARADGMDNGMKASNWAGSSTADEDDVFNNVRKANGDAAMADGDVSPELAGRMQSLIAYA</sequence>
<dbReference type="InterPro" id="IPR001005">
    <property type="entry name" value="SANT/Myb"/>
</dbReference>
<dbReference type="SUPFAM" id="SSF46689">
    <property type="entry name" value="Homeodomain-like"/>
    <property type="match status" value="1"/>
</dbReference>
<feature type="compositionally biased region" description="Basic and acidic residues" evidence="4">
    <location>
        <begin position="431"/>
        <end position="449"/>
    </location>
</feature>
<dbReference type="Proteomes" id="UP000664203">
    <property type="component" value="Unassembled WGS sequence"/>
</dbReference>
<feature type="region of interest" description="Disordered" evidence="4">
    <location>
        <begin position="78"/>
        <end position="272"/>
    </location>
</feature>
<dbReference type="OrthoDB" id="39591at2759"/>
<dbReference type="SMART" id="SM00717">
    <property type="entry name" value="SANT"/>
    <property type="match status" value="2"/>
</dbReference>
<evidence type="ECO:0000313" key="8">
    <source>
        <dbReference type="Proteomes" id="UP000664203"/>
    </source>
</evidence>
<feature type="compositionally biased region" description="Acidic residues" evidence="4">
    <location>
        <begin position="172"/>
        <end position="181"/>
    </location>
</feature>
<feature type="compositionally biased region" description="Basic and acidic residues" evidence="4">
    <location>
        <begin position="252"/>
        <end position="263"/>
    </location>
</feature>
<dbReference type="EMBL" id="CAJPDR010000021">
    <property type="protein sequence ID" value="CAF9907284.1"/>
    <property type="molecule type" value="Genomic_DNA"/>
</dbReference>
<keyword evidence="3" id="KW-0539">Nucleus</keyword>
<feature type="compositionally biased region" description="Basic and acidic residues" evidence="4">
    <location>
        <begin position="37"/>
        <end position="46"/>
    </location>
</feature>
<dbReference type="GO" id="GO:0003700">
    <property type="term" value="F:DNA-binding transcription factor activity"/>
    <property type="evidence" value="ECO:0007669"/>
    <property type="project" value="TreeGrafter"/>
</dbReference>
<dbReference type="InterPro" id="IPR009057">
    <property type="entry name" value="Homeodomain-like_sf"/>
</dbReference>
<feature type="compositionally biased region" description="Polar residues" evidence="4">
    <location>
        <begin position="83"/>
        <end position="94"/>
    </location>
</feature>
<reference evidence="7" key="1">
    <citation type="submission" date="2021-03" db="EMBL/GenBank/DDBJ databases">
        <authorList>
            <person name="Tagirdzhanova G."/>
        </authorList>
    </citation>
    <scope>NUCLEOTIDE SEQUENCE</scope>
</reference>
<dbReference type="InterPro" id="IPR017930">
    <property type="entry name" value="Myb_dom"/>
</dbReference>
<evidence type="ECO:0000256" key="3">
    <source>
        <dbReference type="ARBA" id="ARBA00023242"/>
    </source>
</evidence>
<dbReference type="InterPro" id="IPR051651">
    <property type="entry name" value="DMTF1_DNA-bind_reg"/>
</dbReference>
<feature type="compositionally biased region" description="Polar residues" evidence="4">
    <location>
        <begin position="1"/>
        <end position="12"/>
    </location>
</feature>
<feature type="region of interest" description="Disordered" evidence="4">
    <location>
        <begin position="794"/>
        <end position="821"/>
    </location>
</feature>
<evidence type="ECO:0000259" key="5">
    <source>
        <dbReference type="PROSITE" id="PS50090"/>
    </source>
</evidence>
<dbReference type="Gene3D" id="1.10.10.60">
    <property type="entry name" value="Homeodomain-like"/>
    <property type="match status" value="1"/>
</dbReference>
<proteinExistence type="predicted"/>
<comment type="caution">
    <text evidence="7">The sequence shown here is derived from an EMBL/GenBank/DDBJ whole genome shotgun (WGS) entry which is preliminary data.</text>
</comment>
<feature type="region of interest" description="Disordered" evidence="4">
    <location>
        <begin position="395"/>
        <end position="449"/>
    </location>
</feature>
<dbReference type="GO" id="GO:0005634">
    <property type="term" value="C:nucleus"/>
    <property type="evidence" value="ECO:0007669"/>
    <property type="project" value="UniProtKB-SubCell"/>
</dbReference>
<evidence type="ECO:0000256" key="2">
    <source>
        <dbReference type="ARBA" id="ARBA00023125"/>
    </source>
</evidence>
<keyword evidence="8" id="KW-1185">Reference proteome</keyword>
<dbReference type="PROSITE" id="PS50090">
    <property type="entry name" value="MYB_LIKE"/>
    <property type="match status" value="1"/>
</dbReference>
<evidence type="ECO:0000256" key="4">
    <source>
        <dbReference type="SAM" id="MobiDB-lite"/>
    </source>
</evidence>
<protein>
    <submittedName>
        <fullName evidence="7">RNA polymerase I enhancer binding protein</fullName>
    </submittedName>
</protein>
<dbReference type="PANTHER" id="PTHR46380:SF2">
    <property type="entry name" value="CYCLIN-D-BINDING MYB-LIKE TRANSCRIPTION FACTOR 1"/>
    <property type="match status" value="1"/>
</dbReference>
<dbReference type="GO" id="GO:0000976">
    <property type="term" value="F:transcription cis-regulatory region binding"/>
    <property type="evidence" value="ECO:0007669"/>
    <property type="project" value="TreeGrafter"/>
</dbReference>
<feature type="compositionally biased region" description="Basic residues" evidence="4">
    <location>
        <begin position="20"/>
        <end position="36"/>
    </location>
</feature>
<evidence type="ECO:0000256" key="1">
    <source>
        <dbReference type="ARBA" id="ARBA00004123"/>
    </source>
</evidence>
<keyword evidence="2" id="KW-0238">DNA-binding</keyword>
<feature type="compositionally biased region" description="Basic residues" evidence="4">
    <location>
        <begin position="798"/>
        <end position="813"/>
    </location>
</feature>
<feature type="compositionally biased region" description="Acidic residues" evidence="4">
    <location>
        <begin position="613"/>
        <end position="627"/>
    </location>
</feature>
<dbReference type="CDD" id="cd00167">
    <property type="entry name" value="SANT"/>
    <property type="match status" value="1"/>
</dbReference>
<feature type="compositionally biased region" description="Basic residues" evidence="4">
    <location>
        <begin position="240"/>
        <end position="251"/>
    </location>
</feature>